<feature type="domain" description="Subtelomeric hrmA-associated cluster protein AFUB-079030/YDR124W-like helical bundle" evidence="2">
    <location>
        <begin position="163"/>
        <end position="308"/>
    </location>
</feature>
<dbReference type="STRING" id="503106.A0A218YUJ1"/>
<organism evidence="3 4">
    <name type="scientific">Diplocarpon coronariae</name>
    <dbReference type="NCBI Taxonomy" id="2795749"/>
    <lineage>
        <taxon>Eukaryota</taxon>
        <taxon>Fungi</taxon>
        <taxon>Dikarya</taxon>
        <taxon>Ascomycota</taxon>
        <taxon>Pezizomycotina</taxon>
        <taxon>Leotiomycetes</taxon>
        <taxon>Helotiales</taxon>
        <taxon>Drepanopezizaceae</taxon>
        <taxon>Diplocarpon</taxon>
    </lineage>
</organism>
<feature type="region of interest" description="Disordered" evidence="1">
    <location>
        <begin position="105"/>
        <end position="156"/>
    </location>
</feature>
<evidence type="ECO:0000259" key="2">
    <source>
        <dbReference type="Pfam" id="PF11001"/>
    </source>
</evidence>
<dbReference type="InterPro" id="IPR021264">
    <property type="entry name" value="AFUB_079030/YDR124W-like"/>
</dbReference>
<protein>
    <recommendedName>
        <fullName evidence="2">Subtelomeric hrmA-associated cluster protein AFUB-079030/YDR124W-like helical bundle domain-containing protein</fullName>
    </recommendedName>
</protein>
<dbReference type="Proteomes" id="UP000242519">
    <property type="component" value="Unassembled WGS sequence"/>
</dbReference>
<dbReference type="OrthoDB" id="5338458at2759"/>
<feature type="compositionally biased region" description="Basic and acidic residues" evidence="1">
    <location>
        <begin position="531"/>
        <end position="551"/>
    </location>
</feature>
<feature type="region of interest" description="Disordered" evidence="1">
    <location>
        <begin position="492"/>
        <end position="551"/>
    </location>
</feature>
<comment type="caution">
    <text evidence="3">The sequence shown here is derived from an EMBL/GenBank/DDBJ whole genome shotgun (WGS) entry which is preliminary data.</text>
</comment>
<dbReference type="EMBL" id="MZNU01000380">
    <property type="protein sequence ID" value="OWO98729.1"/>
    <property type="molecule type" value="Genomic_DNA"/>
</dbReference>
<keyword evidence="4" id="KW-1185">Reference proteome</keyword>
<sequence>MAQVARCSEPDRDQTVEMALNHCAKISAKHFALIVLKEDGEVDTYSQKSISPYLDRIFNRETKNEFRRAVKTSEKRAPPSTGLGYAASGMYNEFPVDFTSGRNYASASSSERRPYRKSSADSDGDGSRSAKRTRRGGNAARLRETSNDKSSGSVSVVHKQLLRIGDAAEVERYYTIRFKDMQQSACKVMGKAFVKLIEPKKQTHHPYTKGDDKCPPWWPNTKGEDHVRHREPDHLLKRERVRLLVHILRLIVQPRSKQCATLQRLGGISVRTLEAATMEAMSTWFSEKDHPENESKRVFLKEIFKVARKEESYLNGEIDGSTGISIQCGERMCDDDSDGEDRGEPKDGDDDYMGASSPVIMTPTESFVSPSMSQSRFQPVDEASLQRMRSTLPMRQFEPMAYEDPTSRSMSFPQTYGPNTMDPNRRSFVPTAFPDLQPGYQWVGGMSTAPHSSGHFTTSPQPAPVYLPPPQQQPAPPMIPTAFSFGAHGLPAPARYDPEPALGNGLRSGSLGHPYSHVTPPHPGSFQLYPDADHGGYGQHHEMKDEHHHQN</sequence>
<name>A0A218YUJ1_9HELO</name>
<gene>
    <name evidence="3" type="ORF">B2J93_8481</name>
</gene>
<dbReference type="AlphaFoldDB" id="A0A218YUJ1"/>
<feature type="region of interest" description="Disordered" evidence="1">
    <location>
        <begin position="324"/>
        <end position="355"/>
    </location>
</feature>
<accession>A0A218YUJ1</accession>
<evidence type="ECO:0000313" key="4">
    <source>
        <dbReference type="Proteomes" id="UP000242519"/>
    </source>
</evidence>
<dbReference type="PANTHER" id="PTHR36102">
    <property type="entry name" value="CHROMOSOME 10, WHOLE GENOME SHOTGUN SEQUENCE"/>
    <property type="match status" value="1"/>
</dbReference>
<evidence type="ECO:0000256" key="1">
    <source>
        <dbReference type="SAM" id="MobiDB-lite"/>
    </source>
</evidence>
<dbReference type="PANTHER" id="PTHR36102:SF1">
    <property type="entry name" value="YDR124W-LIKE HELICAL BUNDLE DOMAIN-CONTAINING PROTEIN"/>
    <property type="match status" value="1"/>
</dbReference>
<proteinExistence type="predicted"/>
<dbReference type="InParanoid" id="A0A218YUJ1"/>
<dbReference type="Pfam" id="PF11001">
    <property type="entry name" value="AFUB_07903_YDR124W_hel"/>
    <property type="match status" value="1"/>
</dbReference>
<reference evidence="3 4" key="1">
    <citation type="submission" date="2017-04" db="EMBL/GenBank/DDBJ databases">
        <title>Draft genome sequence of Marssonina coronaria NL1: causal agent of apple blotch.</title>
        <authorList>
            <person name="Cheng Q."/>
        </authorList>
    </citation>
    <scope>NUCLEOTIDE SEQUENCE [LARGE SCALE GENOMIC DNA]</scope>
    <source>
        <strain evidence="3 4">NL1</strain>
    </source>
</reference>
<evidence type="ECO:0000313" key="3">
    <source>
        <dbReference type="EMBL" id="OWO98729.1"/>
    </source>
</evidence>
<dbReference type="InterPro" id="IPR047092">
    <property type="entry name" value="AFUB_07903/YDR124W-like_hel"/>
</dbReference>